<feature type="transmembrane region" description="Helical" evidence="1">
    <location>
        <begin position="971"/>
        <end position="990"/>
    </location>
</feature>
<keyword evidence="1" id="KW-0812">Transmembrane</keyword>
<comment type="function">
    <text evidence="1">Involved in inositol deacylation of GPI-anchored proteins which plays important roles in the quality control and ER-associated degradation of GPI-anchored proteins.</text>
</comment>
<keyword evidence="1" id="KW-0472">Membrane</keyword>
<feature type="transmembrane region" description="Helical" evidence="1">
    <location>
        <begin position="1075"/>
        <end position="1093"/>
    </location>
</feature>
<organism evidence="3 4">
    <name type="scientific">Striga asiatica</name>
    <name type="common">Asiatic witchweed</name>
    <name type="synonym">Buchnera asiatica</name>
    <dbReference type="NCBI Taxonomy" id="4170"/>
    <lineage>
        <taxon>Eukaryota</taxon>
        <taxon>Viridiplantae</taxon>
        <taxon>Streptophyta</taxon>
        <taxon>Embryophyta</taxon>
        <taxon>Tracheophyta</taxon>
        <taxon>Spermatophyta</taxon>
        <taxon>Magnoliopsida</taxon>
        <taxon>eudicotyledons</taxon>
        <taxon>Gunneridae</taxon>
        <taxon>Pentapetalae</taxon>
        <taxon>asterids</taxon>
        <taxon>lamiids</taxon>
        <taxon>Lamiales</taxon>
        <taxon>Orobanchaceae</taxon>
        <taxon>Buchnereae</taxon>
        <taxon>Striga</taxon>
    </lineage>
</organism>
<evidence type="ECO:0000313" key="3">
    <source>
        <dbReference type="EMBL" id="GER51917.1"/>
    </source>
</evidence>
<gene>
    <name evidence="3" type="ORF">STAS_29338</name>
</gene>
<keyword evidence="1" id="KW-1133">Transmembrane helix</keyword>
<dbReference type="Pfam" id="PF07819">
    <property type="entry name" value="PGAP1"/>
    <property type="match status" value="1"/>
</dbReference>
<feature type="transmembrane region" description="Helical" evidence="1">
    <location>
        <begin position="1180"/>
        <end position="1198"/>
    </location>
</feature>
<dbReference type="EC" id="3.1.-.-" evidence="1"/>
<evidence type="ECO:0000256" key="1">
    <source>
        <dbReference type="RuleBase" id="RU365011"/>
    </source>
</evidence>
<feature type="transmembrane region" description="Helical" evidence="1">
    <location>
        <begin position="1233"/>
        <end position="1256"/>
    </location>
</feature>
<keyword evidence="1" id="KW-0378">Hydrolase</keyword>
<comment type="similarity">
    <text evidence="1">Belongs to the GPI inositol-deacylase family.</text>
</comment>
<feature type="transmembrane region" description="Helical" evidence="1">
    <location>
        <begin position="1268"/>
        <end position="1286"/>
    </location>
</feature>
<dbReference type="InterPro" id="IPR012908">
    <property type="entry name" value="PGAP1-ab_dom-like"/>
</dbReference>
<dbReference type="PANTHER" id="PTHR47346:SF1">
    <property type="entry name" value="GPI INOSITOL-DEACYLASE"/>
    <property type="match status" value="1"/>
</dbReference>
<protein>
    <recommendedName>
        <fullName evidence="1">GPI inositol-deacylase</fullName>
        <ecNumber evidence="1">3.1.-.-</ecNumber>
    </recommendedName>
</protein>
<dbReference type="Gene3D" id="3.40.50.1820">
    <property type="entry name" value="alpha/beta hydrolase"/>
    <property type="match status" value="1"/>
</dbReference>
<dbReference type="SUPFAM" id="SSF53474">
    <property type="entry name" value="alpha/beta-Hydrolases"/>
    <property type="match status" value="1"/>
</dbReference>
<comment type="subcellular location">
    <subcellularLocation>
        <location evidence="1">Endoplasmic reticulum membrane</location>
    </subcellularLocation>
</comment>
<name>A0A5A7R5A8_STRAF</name>
<dbReference type="GO" id="GO:0015031">
    <property type="term" value="P:protein transport"/>
    <property type="evidence" value="ECO:0007669"/>
    <property type="project" value="UniProtKB-KW"/>
</dbReference>
<feature type="transmembrane region" description="Helical" evidence="1">
    <location>
        <begin position="140"/>
        <end position="159"/>
    </location>
</feature>
<dbReference type="GO" id="GO:0005789">
    <property type="term" value="C:endoplasmic reticulum membrane"/>
    <property type="evidence" value="ECO:0007669"/>
    <property type="project" value="UniProtKB-SubCell"/>
</dbReference>
<sequence length="1308" mass="146304">DRRLKAKRKGRARVKSLLDQPFQLQINVCIALYHFSKAKTPFPFKRKSQQHLISSEAPPRSLCSFCSAGSHSHRIKTCKNTELWVEFCSYWCSLSLSNVIWHYSVRMNMVNFAAGYLKMILELGFRGGKGVKGQEVKIRVAFVVFVSIWISLAGLYALLKPISNGCVMTYMYPTYIPISTPENVSSANLMVSLSFSYLAMVEAISRQASLLAVFNSFFSHILVLDSLVRSLGAESDRAYQGGPLEWVSYQASPIFSEEVDIDYSDIKLPSRYASMLDWFAVDLEGEHSAMDGQILQEHAEYVVYAIHRDDDVVFSFLNTSPWGFMKVCIQYGIAILDHYKESRDARANESSSVSGSVPKSVILVGHSMGGFIARAAVVHPHLRKFAVETVLTLSSPHQSPPVALQPSLGHYYAHVNEAWRKGYEGQTSRSGHYLSTPLLSHVVIVSISGGYNDYQVRTKLESLDGIVPSAHGFMISSTAMRNVWLSMEHQVILWCNQLVVQVSHTLLSLMDTKTGQPFGDVRQRVGIFTKMLHSGIPQTFLSSRQSPQSQKSDQASDQNRIVNAEWSVLLELASSPFGYKLNNPNRIVTWILSSSYGVNNRRISDNSGLQVPYISGCPRDSQWNDDGLERDLYIQTSSVTVLAMDGRRRWMDIHKLGADRKTHFVFVTNLSPCSGVRLHLWREKGTSTADLLTDKRVVEITSKMVHIPSGPAPRQIEPGSQTEQAPPSAVFWLSPQDMHGFRFLTILVAPRPTVSGRPPPAASMGVGQFFNPKDGEHLFSAYQLIHSLYSKKDVNLKEDHPLILNHTFSVSLGLLPISLTLETTGCGIKKSEFPLEESGDVETSTICRRRCFPPVALAWDATSGLHVFPNLFSERIIVDSSPALWTSSKKSDKTTVLLLVDPHCSYKSTVSISTTTAAGRFLILYFSQISGLCFAVAFFALMRQAYAWELDQPIPSLLSAVESNLRMPWPFFLLATLPVLLAVLISFLGSQPIPPIISFLAVSVLCYVFANGAVAVLILVSLLLFYVAGTVQVFFRKRWHLCEGNLCFSFVQWFMNKSSSFASTKVIRVLRAKPLLITSMIAIALVCLVHPALGLFVLLLSHAFSCHSALFRLLMASFRSHVRAKELYESRHSGPMLQSPKYDGDISEPILGNETCTGSPESNRSYVDTQLDIFHHQHGLLVLHLLAALMFVPSLVAWLQRIGIGQSFPWFWDSLLCAGVVVHGVCDSKPEFNFYLFPIPLWEVRLSFAYLLAGYFSYLSALALSPYLVFYAMAAIGIVSFIFRILQNRNRSKGDTYYRRSRKHSHRH</sequence>
<reference evidence="4" key="1">
    <citation type="journal article" date="2019" name="Curr. Biol.">
        <title>Genome Sequence of Striga asiatica Provides Insight into the Evolution of Plant Parasitism.</title>
        <authorList>
            <person name="Yoshida S."/>
            <person name="Kim S."/>
            <person name="Wafula E.K."/>
            <person name="Tanskanen J."/>
            <person name="Kim Y.M."/>
            <person name="Honaas L."/>
            <person name="Yang Z."/>
            <person name="Spallek T."/>
            <person name="Conn C.E."/>
            <person name="Ichihashi Y."/>
            <person name="Cheong K."/>
            <person name="Cui S."/>
            <person name="Der J.P."/>
            <person name="Gundlach H."/>
            <person name="Jiao Y."/>
            <person name="Hori C."/>
            <person name="Ishida J.K."/>
            <person name="Kasahara H."/>
            <person name="Kiba T."/>
            <person name="Kim M.S."/>
            <person name="Koo N."/>
            <person name="Laohavisit A."/>
            <person name="Lee Y.H."/>
            <person name="Lumba S."/>
            <person name="McCourt P."/>
            <person name="Mortimer J.C."/>
            <person name="Mutuku J.M."/>
            <person name="Nomura T."/>
            <person name="Sasaki-Sekimoto Y."/>
            <person name="Seto Y."/>
            <person name="Wang Y."/>
            <person name="Wakatake T."/>
            <person name="Sakakibara H."/>
            <person name="Demura T."/>
            <person name="Yamaguchi S."/>
            <person name="Yoneyama K."/>
            <person name="Manabe R.I."/>
            <person name="Nelson D.C."/>
            <person name="Schulman A.H."/>
            <person name="Timko M.P."/>
            <person name="dePamphilis C.W."/>
            <person name="Choi D."/>
            <person name="Shirasu K."/>
        </authorList>
    </citation>
    <scope>NUCLEOTIDE SEQUENCE [LARGE SCALE GENOMIC DNA]</scope>
    <source>
        <strain evidence="4">cv. UVA1</strain>
    </source>
</reference>
<dbReference type="GO" id="GO:0016788">
    <property type="term" value="F:hydrolase activity, acting on ester bonds"/>
    <property type="evidence" value="ECO:0007669"/>
    <property type="project" value="InterPro"/>
</dbReference>
<proteinExistence type="inferred from homology"/>
<dbReference type="PANTHER" id="PTHR47346">
    <property type="entry name" value="HYDROLASES, ACTING ON ESTER BOND"/>
    <property type="match status" value="1"/>
</dbReference>
<keyword evidence="1" id="KW-0813">Transport</keyword>
<evidence type="ECO:0000259" key="2">
    <source>
        <dbReference type="Pfam" id="PF07819"/>
    </source>
</evidence>
<keyword evidence="4" id="KW-1185">Reference proteome</keyword>
<dbReference type="InterPro" id="IPR029058">
    <property type="entry name" value="AB_hydrolase_fold"/>
</dbReference>
<feature type="transmembrane region" description="Helical" evidence="1">
    <location>
        <begin position="996"/>
        <end position="1028"/>
    </location>
</feature>
<comment type="caution">
    <text evidence="3">The sequence shown here is derived from an EMBL/GenBank/DDBJ whole genome shotgun (WGS) entry which is preliminary data.</text>
</comment>
<feature type="non-terminal residue" evidence="3">
    <location>
        <position position="1"/>
    </location>
</feature>
<keyword evidence="1" id="KW-0256">Endoplasmic reticulum</keyword>
<dbReference type="Proteomes" id="UP000325081">
    <property type="component" value="Unassembled WGS sequence"/>
</dbReference>
<dbReference type="OrthoDB" id="348976at2759"/>
<feature type="domain" description="GPI inositol-deacylase PGAP1-like alpha/beta" evidence="2">
    <location>
        <begin position="228"/>
        <end position="508"/>
    </location>
</feature>
<dbReference type="EMBL" id="BKCP01010070">
    <property type="protein sequence ID" value="GER51917.1"/>
    <property type="molecule type" value="Genomic_DNA"/>
</dbReference>
<feature type="transmembrane region" description="Helical" evidence="1">
    <location>
        <begin position="922"/>
        <end position="942"/>
    </location>
</feature>
<accession>A0A5A7R5A8</accession>
<evidence type="ECO:0000313" key="4">
    <source>
        <dbReference type="Proteomes" id="UP000325081"/>
    </source>
</evidence>
<keyword evidence="1" id="KW-0653">Protein transport</keyword>